<dbReference type="Proteomes" id="UP000659697">
    <property type="component" value="Unassembled WGS sequence"/>
</dbReference>
<dbReference type="SUPFAM" id="SSF53850">
    <property type="entry name" value="Periplasmic binding protein-like II"/>
    <property type="match status" value="1"/>
</dbReference>
<dbReference type="EMBL" id="BNAO01000005">
    <property type="protein sequence ID" value="GHG71660.1"/>
    <property type="molecule type" value="Genomic_DNA"/>
</dbReference>
<organism evidence="2 3">
    <name type="scientific">Alishewanella longhuensis</name>
    <dbReference type="NCBI Taxonomy" id="1091037"/>
    <lineage>
        <taxon>Bacteria</taxon>
        <taxon>Pseudomonadati</taxon>
        <taxon>Pseudomonadota</taxon>
        <taxon>Gammaproteobacteria</taxon>
        <taxon>Alteromonadales</taxon>
        <taxon>Alteromonadaceae</taxon>
        <taxon>Alishewanella</taxon>
    </lineage>
</organism>
<evidence type="ECO:0008006" key="4">
    <source>
        <dbReference type="Google" id="ProtNLM"/>
    </source>
</evidence>
<protein>
    <recommendedName>
        <fullName evidence="4">ABC transporter substrate-binding protein</fullName>
    </recommendedName>
</protein>
<reference evidence="3" key="1">
    <citation type="journal article" date="2019" name="Int. J. Syst. Evol. Microbiol.">
        <title>The Global Catalogue of Microorganisms (GCM) 10K type strain sequencing project: providing services to taxonomists for standard genome sequencing and annotation.</title>
        <authorList>
            <consortium name="The Broad Institute Genomics Platform"/>
            <consortium name="The Broad Institute Genome Sequencing Center for Infectious Disease"/>
            <person name="Wu L."/>
            <person name="Ma J."/>
        </authorList>
    </citation>
    <scope>NUCLEOTIDE SEQUENCE [LARGE SCALE GENOMIC DNA]</scope>
    <source>
        <strain evidence="3">CGMCC 1.7003</strain>
    </source>
</reference>
<keyword evidence="3" id="KW-1185">Reference proteome</keyword>
<gene>
    <name evidence="2" type="ORF">GCM10010919_23280</name>
</gene>
<feature type="signal peptide" evidence="1">
    <location>
        <begin position="1"/>
        <end position="18"/>
    </location>
</feature>
<proteinExistence type="predicted"/>
<accession>A0ABQ3KZ42</accession>
<evidence type="ECO:0000256" key="1">
    <source>
        <dbReference type="SAM" id="SignalP"/>
    </source>
</evidence>
<dbReference type="RefSeq" id="WP_189433179.1">
    <property type="nucleotide sequence ID" value="NZ_BNAO01000005.1"/>
</dbReference>
<keyword evidence="1" id="KW-0732">Signal</keyword>
<sequence>MKWFYLFLLGFLPFSNFAADTVVSEKLQFRQALNSPAAQYSQALITEAYSRLGIPADFIDVPFGRSLIESNRGVLDGEVARVLRVTQQFPNLLTVPYVLFDTEVYLYVNQRQCAKCTLENVQSLAFVRGSVIVEDLLKQLPASRKVISSGTIESTKNLFLNEKVDAVVFAAYQLQDKASFEISEHHIMSLPDYHLLHRSHQALLTPLAAILFQLEREGFTERLRLHYGVAAPRRQLRVGEQPFATY</sequence>
<comment type="caution">
    <text evidence="2">The sequence shown here is derived from an EMBL/GenBank/DDBJ whole genome shotgun (WGS) entry which is preliminary data.</text>
</comment>
<name>A0ABQ3KZ42_9ALTE</name>
<feature type="chain" id="PRO_5045715848" description="ABC transporter substrate-binding protein" evidence="1">
    <location>
        <begin position="19"/>
        <end position="246"/>
    </location>
</feature>
<evidence type="ECO:0000313" key="2">
    <source>
        <dbReference type="EMBL" id="GHG71660.1"/>
    </source>
</evidence>
<evidence type="ECO:0000313" key="3">
    <source>
        <dbReference type="Proteomes" id="UP000659697"/>
    </source>
</evidence>